<dbReference type="KEGG" id="btr:BT_0596"/>
<dbReference type="AlphaFoldDB" id="A9IQB5"/>
<sequence>MAGLFSVDVRTISEYLKNIFESQELDENSVIRIFRITASDGKSYNTQFYNLDAIIAVGYRVNSKHATQFRQWATQILRDFAIRGYVLDKKRLENGQTLNENYFEHLLAEIREIRLSERRFYQKITDIYTTSIDYNKDAPTTREFFAKVQNKLHFAVHGHTAAQLMFKRADSKKEHMGLATCENSPHGKIVKTDVTIAKNDRTQDELKQLGLIVNAYLDLVESRAERKIPHRSG</sequence>
<dbReference type="PANTHER" id="PTHR35810">
    <property type="entry name" value="CYTOPLASMIC PROTEIN-RELATED"/>
    <property type="match status" value="1"/>
</dbReference>
<evidence type="ECO:0000313" key="2">
    <source>
        <dbReference type="Proteomes" id="UP000001592"/>
    </source>
</evidence>
<dbReference type="Proteomes" id="UP000001592">
    <property type="component" value="Chromosome"/>
</dbReference>
<dbReference type="PANTHER" id="PTHR35810:SF1">
    <property type="entry name" value="CYTOPLASMIC PROTEIN"/>
    <property type="match status" value="1"/>
</dbReference>
<organism evidence="1 2">
    <name type="scientific">Bartonella tribocorum (strain DSM 28219 / CCUG 45778 / CIP 105476 / IBS 506)</name>
    <dbReference type="NCBI Taxonomy" id="382640"/>
    <lineage>
        <taxon>Bacteria</taxon>
        <taxon>Pseudomonadati</taxon>
        <taxon>Pseudomonadota</taxon>
        <taxon>Alphaproteobacteria</taxon>
        <taxon>Hyphomicrobiales</taxon>
        <taxon>Bartonellaceae</taxon>
        <taxon>Bartonella</taxon>
    </lineage>
</organism>
<evidence type="ECO:0000313" key="1">
    <source>
        <dbReference type="EMBL" id="CAK01036.1"/>
    </source>
</evidence>
<evidence type="ECO:0008006" key="3">
    <source>
        <dbReference type="Google" id="ProtNLM"/>
    </source>
</evidence>
<dbReference type="InterPro" id="IPR011204">
    <property type="entry name" value="Virulence_RhuM-like"/>
</dbReference>
<protein>
    <recommendedName>
        <fullName evidence="3">Virulence protein</fullName>
    </recommendedName>
</protein>
<dbReference type="RefSeq" id="WP_012231122.1">
    <property type="nucleotide sequence ID" value="NC_010161.1"/>
</dbReference>
<reference evidence="1 2" key="1">
    <citation type="journal article" date="2007" name="Nat. Genet.">
        <title>Genomic analysis of Bartonella identifies type IV secretion systems as host adaptability factors.</title>
        <authorList>
            <person name="Saenz H.L."/>
            <person name="Engel P."/>
            <person name="Stoeckli M.C."/>
            <person name="Lanz C."/>
            <person name="Raddatz G."/>
            <person name="Vayssier-Taussat M."/>
            <person name="Birtles R."/>
            <person name="Schuster S.C."/>
            <person name="Dehio C."/>
        </authorList>
    </citation>
    <scope>NUCLEOTIDE SEQUENCE [LARGE SCALE GENOMIC DNA]</scope>
    <source>
        <strain evidence="2">DSM 28219 / CCUG 45778 / CIP 105476 / IBS 506</strain>
    </source>
</reference>
<dbReference type="HOGENOM" id="CLU_048266_0_2_5"/>
<gene>
    <name evidence="1" type="ordered locus">BT_0596</name>
</gene>
<dbReference type="eggNOG" id="COG3943">
    <property type="taxonomic scope" value="Bacteria"/>
</dbReference>
<proteinExistence type="predicted"/>
<keyword evidence="2" id="KW-1185">Reference proteome</keyword>
<accession>A9IQB5</accession>
<name>A9IQB5_BART1</name>
<dbReference type="Pfam" id="PF13310">
    <property type="entry name" value="Virulence_RhuM"/>
    <property type="match status" value="1"/>
</dbReference>
<dbReference type="EMBL" id="AM260525">
    <property type="protein sequence ID" value="CAK01036.1"/>
    <property type="molecule type" value="Genomic_DNA"/>
</dbReference>